<dbReference type="SUPFAM" id="SSF47240">
    <property type="entry name" value="Ferritin-like"/>
    <property type="match status" value="1"/>
</dbReference>
<comment type="caution">
    <text evidence="1">The sequence shown here is derived from an EMBL/GenBank/DDBJ whole genome shotgun (WGS) entry which is preliminary data.</text>
</comment>
<proteinExistence type="predicted"/>
<dbReference type="OrthoDB" id="9789947at2"/>
<sequence length="253" mass="28078">MQTLSPALRQLIIAMGDDALILGHRNSEWTGLGPVMEEDIAFSSMAQDKIGHAWALYRVLHEHGGPDPDAFAFLRLAEKYTCCHLVEQPIGEYDFSLMRHFLFDHAEALRYEALADSSFVPLQQLARKIKGELKYHTLHANAWIIQLAQAGEEGKARMQAALEETLPLALGIFEPLAQEAELIASGVYCGEAALQQRWWESLQPILAKAGLALPATGDLEPAYGGRSGWHTQYLAPLLDEMGAVFRLDPEATW</sequence>
<evidence type="ECO:0000313" key="2">
    <source>
        <dbReference type="Proteomes" id="UP000244450"/>
    </source>
</evidence>
<dbReference type="InterPro" id="IPR009078">
    <property type="entry name" value="Ferritin-like_SF"/>
</dbReference>
<dbReference type="GO" id="GO:0005829">
    <property type="term" value="C:cytosol"/>
    <property type="evidence" value="ECO:0007669"/>
    <property type="project" value="TreeGrafter"/>
</dbReference>
<dbReference type="Pfam" id="PF05138">
    <property type="entry name" value="PaaA_PaaC"/>
    <property type="match status" value="1"/>
</dbReference>
<dbReference type="Proteomes" id="UP000244450">
    <property type="component" value="Unassembled WGS sequence"/>
</dbReference>
<name>A0A2T7BL20_9BACT</name>
<reference evidence="1 2" key="1">
    <citation type="submission" date="2018-04" db="EMBL/GenBank/DDBJ databases">
        <title>Chitinophaga fuyangensis sp. nov., isolated from soil in a chemical factory.</title>
        <authorList>
            <person name="Chen K."/>
        </authorList>
    </citation>
    <scope>NUCLEOTIDE SEQUENCE [LARGE SCALE GENOMIC DNA]</scope>
    <source>
        <strain evidence="1 2">LY-1</strain>
    </source>
</reference>
<dbReference type="GO" id="GO:0010124">
    <property type="term" value="P:phenylacetate catabolic process"/>
    <property type="evidence" value="ECO:0007669"/>
    <property type="project" value="InterPro"/>
</dbReference>
<accession>A0A2T7BL20</accession>
<dbReference type="InterPro" id="IPR052703">
    <property type="entry name" value="Aromatic_CoA_ox/epox"/>
</dbReference>
<organism evidence="1 2">
    <name type="scientific">Chitinophaga parva</name>
    <dbReference type="NCBI Taxonomy" id="2169414"/>
    <lineage>
        <taxon>Bacteria</taxon>
        <taxon>Pseudomonadati</taxon>
        <taxon>Bacteroidota</taxon>
        <taxon>Chitinophagia</taxon>
        <taxon>Chitinophagales</taxon>
        <taxon>Chitinophagaceae</taxon>
        <taxon>Chitinophaga</taxon>
    </lineage>
</organism>
<dbReference type="InterPro" id="IPR011882">
    <property type="entry name" value="PaaC"/>
</dbReference>
<dbReference type="Gene3D" id="1.20.1260.10">
    <property type="match status" value="1"/>
</dbReference>
<dbReference type="PANTHER" id="PTHR30458:SF0">
    <property type="entry name" value="1,2-PHENYLACETYL-COA EPOXIDASE, SUBUNIT C"/>
    <property type="match status" value="1"/>
</dbReference>
<dbReference type="RefSeq" id="WP_108685016.1">
    <property type="nucleotide sequence ID" value="NZ_QCYK01000001.1"/>
</dbReference>
<dbReference type="InterPro" id="IPR012347">
    <property type="entry name" value="Ferritin-like"/>
</dbReference>
<protein>
    <submittedName>
        <fullName evidence="1">Phenylacetate-CoA oxygenase subunit PaaI</fullName>
    </submittedName>
</protein>
<keyword evidence="2" id="KW-1185">Reference proteome</keyword>
<dbReference type="PANTHER" id="PTHR30458">
    <property type="entry name" value="PHENYLACETIC ACID DEGRADATION PROTEIN PAA"/>
    <property type="match status" value="1"/>
</dbReference>
<evidence type="ECO:0000313" key="1">
    <source>
        <dbReference type="EMBL" id="PUZ28377.1"/>
    </source>
</evidence>
<gene>
    <name evidence="1" type="primary">paaI</name>
    <name evidence="1" type="ORF">DCC81_02515</name>
</gene>
<dbReference type="EMBL" id="QCYK01000001">
    <property type="protein sequence ID" value="PUZ28377.1"/>
    <property type="molecule type" value="Genomic_DNA"/>
</dbReference>
<dbReference type="NCBIfam" id="TIGR02158">
    <property type="entry name" value="PA_CoA_Oxy3"/>
    <property type="match status" value="1"/>
</dbReference>
<dbReference type="InterPro" id="IPR007814">
    <property type="entry name" value="PaaA_PaaC"/>
</dbReference>
<dbReference type="AlphaFoldDB" id="A0A2T7BL20"/>